<proteinExistence type="predicted"/>
<dbReference type="RefSeq" id="XP_003293885.1">
    <property type="nucleotide sequence ID" value="XM_003293837.1"/>
</dbReference>
<accession>F1A2J3</accession>
<keyword evidence="1" id="KW-0596">Phosphopantetheine</keyword>
<dbReference type="Gene3D" id="3.40.366.10">
    <property type="entry name" value="Malonyl-Coenzyme A Acyl Carrier Protein, domain 2"/>
    <property type="match status" value="1"/>
</dbReference>
<keyword evidence="2" id="KW-0597">Phosphoprotein</keyword>
<dbReference type="GO" id="GO:0016740">
    <property type="term" value="F:transferase activity"/>
    <property type="evidence" value="ECO:0007669"/>
    <property type="project" value="UniProtKB-KW"/>
</dbReference>
<dbReference type="KEGG" id="dpp:DICPUDRAFT_7486"/>
<dbReference type="VEuPathDB" id="AmoebaDB:DICPUDRAFT_7486"/>
<dbReference type="InterPro" id="IPR016035">
    <property type="entry name" value="Acyl_Trfase/lysoPLipase"/>
</dbReference>
<evidence type="ECO:0000256" key="2">
    <source>
        <dbReference type="ARBA" id="ARBA00022553"/>
    </source>
</evidence>
<evidence type="ECO:0000256" key="3">
    <source>
        <dbReference type="ARBA" id="ARBA00022679"/>
    </source>
</evidence>
<gene>
    <name evidence="5" type="ORF">DICPUDRAFT_7486</name>
</gene>
<evidence type="ECO:0000313" key="5">
    <source>
        <dbReference type="EMBL" id="EGC29583.1"/>
    </source>
</evidence>
<dbReference type="EMBL" id="GL871414">
    <property type="protein sequence ID" value="EGC29583.1"/>
    <property type="molecule type" value="Genomic_DNA"/>
</dbReference>
<dbReference type="eggNOG" id="KOG1202">
    <property type="taxonomic scope" value="Eukaryota"/>
</dbReference>
<dbReference type="OrthoDB" id="329835at2759"/>
<feature type="non-terminal residue" evidence="5">
    <location>
        <position position="1"/>
    </location>
</feature>
<dbReference type="InterPro" id="IPR001227">
    <property type="entry name" value="Ac_transferase_dom_sf"/>
</dbReference>
<dbReference type="Pfam" id="PF00698">
    <property type="entry name" value="Acyl_transf_1"/>
    <property type="match status" value="1"/>
</dbReference>
<feature type="non-terminal residue" evidence="5">
    <location>
        <position position="278"/>
    </location>
</feature>
<dbReference type="SMART" id="SM00827">
    <property type="entry name" value="PKS_AT"/>
    <property type="match status" value="1"/>
</dbReference>
<protein>
    <recommendedName>
        <fullName evidence="4">Malonyl-CoA:ACP transacylase (MAT) domain-containing protein</fullName>
    </recommendedName>
</protein>
<keyword evidence="3" id="KW-0808">Transferase</keyword>
<dbReference type="Proteomes" id="UP000001064">
    <property type="component" value="Unassembled WGS sequence"/>
</dbReference>
<organism evidence="5 6">
    <name type="scientific">Dictyostelium purpureum</name>
    <name type="common">Slime mold</name>
    <dbReference type="NCBI Taxonomy" id="5786"/>
    <lineage>
        <taxon>Eukaryota</taxon>
        <taxon>Amoebozoa</taxon>
        <taxon>Evosea</taxon>
        <taxon>Eumycetozoa</taxon>
        <taxon>Dictyostelia</taxon>
        <taxon>Dictyosteliales</taxon>
        <taxon>Dictyosteliaceae</taxon>
        <taxon>Dictyostelium</taxon>
    </lineage>
</organism>
<sequence>KMNKKILVYVFCGQVMRYYYSFFELYQKDPLVKETIDTIDNKLKDYLGYSVWDKIRRSNIEDISIFKEQVLGNSLLFITQTVIFKLYKSRGITPDYIIAISLGEISASYCTGMITLDMAIYILVNRAKLLNGNLRENVIYKVYADKDYYKTLLKEFPNLEVGAHTSDIDTILCGLKISECNAFEKRVSKENVKFSKLLERSSFHHSSVEDIKDEIINLKIESGLPNIKQFSCLNGKLFSSSFLYNSQYLYDQMRGMVDINTTVKSLFNEIKNSTHTTN</sequence>
<reference evidence="6" key="1">
    <citation type="journal article" date="2011" name="Genome Biol.">
        <title>Comparative genomics of the social amoebae Dictyostelium discoideum and Dictyostelium purpureum.</title>
        <authorList>
            <consortium name="US DOE Joint Genome Institute (JGI-PGF)"/>
            <person name="Sucgang R."/>
            <person name="Kuo A."/>
            <person name="Tian X."/>
            <person name="Salerno W."/>
            <person name="Parikh A."/>
            <person name="Feasley C.L."/>
            <person name="Dalin E."/>
            <person name="Tu H."/>
            <person name="Huang E."/>
            <person name="Barry K."/>
            <person name="Lindquist E."/>
            <person name="Shapiro H."/>
            <person name="Bruce D."/>
            <person name="Schmutz J."/>
            <person name="Salamov A."/>
            <person name="Fey P."/>
            <person name="Gaudet P."/>
            <person name="Anjard C."/>
            <person name="Babu M.M."/>
            <person name="Basu S."/>
            <person name="Bushmanova Y."/>
            <person name="van der Wel H."/>
            <person name="Katoh-Kurasawa M."/>
            <person name="Dinh C."/>
            <person name="Coutinho P.M."/>
            <person name="Saito T."/>
            <person name="Elias M."/>
            <person name="Schaap P."/>
            <person name="Kay R.R."/>
            <person name="Henrissat B."/>
            <person name="Eichinger L."/>
            <person name="Rivero F."/>
            <person name="Putnam N.H."/>
            <person name="West C.M."/>
            <person name="Loomis W.F."/>
            <person name="Chisholm R.L."/>
            <person name="Shaulsky G."/>
            <person name="Strassmann J.E."/>
            <person name="Queller D.C."/>
            <person name="Kuspa A."/>
            <person name="Grigoriev I.V."/>
        </authorList>
    </citation>
    <scope>NUCLEOTIDE SEQUENCE [LARGE SCALE GENOMIC DNA]</scope>
    <source>
        <strain evidence="6">QSDP1</strain>
    </source>
</reference>
<dbReference type="InParanoid" id="F1A2J3"/>
<dbReference type="STRING" id="5786.F1A2J3"/>
<evidence type="ECO:0000256" key="1">
    <source>
        <dbReference type="ARBA" id="ARBA00022450"/>
    </source>
</evidence>
<name>F1A2J3_DICPU</name>
<dbReference type="PANTHER" id="PTHR45681">
    <property type="entry name" value="POLYKETIDE SYNTHASE 44-RELATED"/>
    <property type="match status" value="1"/>
</dbReference>
<evidence type="ECO:0000259" key="4">
    <source>
        <dbReference type="SMART" id="SM00827"/>
    </source>
</evidence>
<evidence type="ECO:0000313" key="6">
    <source>
        <dbReference type="Proteomes" id="UP000001064"/>
    </source>
</evidence>
<dbReference type="PANTHER" id="PTHR45681:SF6">
    <property type="entry name" value="POLYKETIDE SYNTHASE 37"/>
    <property type="match status" value="1"/>
</dbReference>
<keyword evidence="6" id="KW-1185">Reference proteome</keyword>
<dbReference type="GeneID" id="10505205"/>
<feature type="domain" description="Malonyl-CoA:ACP transacylase (MAT)" evidence="4">
    <location>
        <begin position="10"/>
        <end position="273"/>
    </location>
</feature>
<dbReference type="InterPro" id="IPR014043">
    <property type="entry name" value="Acyl_transferase_dom"/>
</dbReference>
<dbReference type="InterPro" id="IPR050444">
    <property type="entry name" value="Polyketide_Synthase"/>
</dbReference>
<dbReference type="AlphaFoldDB" id="F1A2J3"/>
<dbReference type="SUPFAM" id="SSF52151">
    <property type="entry name" value="FabD/lysophospholipase-like"/>
    <property type="match status" value="1"/>
</dbReference>